<keyword evidence="6" id="KW-0378">Hydrolase</keyword>
<evidence type="ECO:0000313" key="14">
    <source>
        <dbReference type="Proteomes" id="UP000018458"/>
    </source>
</evidence>
<dbReference type="NCBIfam" id="NF008745">
    <property type="entry name" value="PRK11778.1"/>
    <property type="match status" value="1"/>
</dbReference>
<dbReference type="EMBL" id="AEVO01000150">
    <property type="protein sequence ID" value="EFY06143.1"/>
    <property type="molecule type" value="Genomic_DNA"/>
</dbReference>
<dbReference type="Gene3D" id="6.20.330.10">
    <property type="match status" value="1"/>
</dbReference>
<evidence type="ECO:0000256" key="6">
    <source>
        <dbReference type="ARBA" id="ARBA00022801"/>
    </source>
</evidence>
<evidence type="ECO:0000256" key="5">
    <source>
        <dbReference type="ARBA" id="ARBA00022692"/>
    </source>
</evidence>
<evidence type="ECO:0000259" key="12">
    <source>
        <dbReference type="Pfam" id="PF08496"/>
    </source>
</evidence>
<dbReference type="Gene3D" id="3.90.226.10">
    <property type="entry name" value="2-enoyl-CoA Hydratase, Chain A, domain 1"/>
    <property type="match status" value="1"/>
</dbReference>
<evidence type="ECO:0000256" key="8">
    <source>
        <dbReference type="ARBA" id="ARBA00022989"/>
    </source>
</evidence>
<evidence type="ECO:0000256" key="4">
    <source>
        <dbReference type="ARBA" id="ARBA00022670"/>
    </source>
</evidence>
<dbReference type="GO" id="GO:0005886">
    <property type="term" value="C:plasma membrane"/>
    <property type="evidence" value="ECO:0007669"/>
    <property type="project" value="UniProtKB-SubCell"/>
</dbReference>
<dbReference type="InterPro" id="IPR029045">
    <property type="entry name" value="ClpP/crotonase-like_dom_sf"/>
</dbReference>
<sequence>MVPFFVDLLSFFLKTLIVILVVSIPVGLVFAAVLKSKGKKNPSTYADSKLIIRDLKSVYEKRKKSMVKALSVYDPDKKIASLDEKKKKKKDKKEDKDLKIKDRQSFIENLKKLEDEGVFCPQNLYVVNFVGSTKGNEVKKLRKEIDAILDVATPKDEVIVNLTSPGGMVNSYGLCASQLARIRDRGIKLTCTVDSVAASGGYLMASVADHIVAAPFSYIGSIGVIAGIPNFRKVLDKYDVEYEQITAGKYKRTLSMLGENTQEGRKKFKEELEAIHARFKEQVQKYRPFINIDEVATGEYWLASDALKLKLVDEIATSDEYISKKVAQTYGCALQIMCARKQKRSLLSKLKQLILLKHIKSDIGKLLLSAKDDEFTGIR</sequence>
<dbReference type="STRING" id="762983.HMPREF9444_02115"/>
<dbReference type="HOGENOM" id="CLU_070316_0_0_6"/>
<dbReference type="SUPFAM" id="SSF52096">
    <property type="entry name" value="ClpP/crotonase"/>
    <property type="match status" value="1"/>
</dbReference>
<dbReference type="AlphaFoldDB" id="E8LMW7"/>
<evidence type="ECO:0000256" key="7">
    <source>
        <dbReference type="ARBA" id="ARBA00022825"/>
    </source>
</evidence>
<evidence type="ECO:0000256" key="10">
    <source>
        <dbReference type="SAM" id="Phobius"/>
    </source>
</evidence>
<keyword evidence="5 10" id="KW-0812">Transmembrane</keyword>
<dbReference type="Pfam" id="PF01343">
    <property type="entry name" value="Peptidase_S49"/>
    <property type="match status" value="1"/>
</dbReference>
<dbReference type="RefSeq" id="WP_009144255.1">
    <property type="nucleotide sequence ID" value="NZ_GL831071.1"/>
</dbReference>
<dbReference type="eggNOG" id="COG0616">
    <property type="taxonomic scope" value="Bacteria"/>
</dbReference>
<evidence type="ECO:0000256" key="2">
    <source>
        <dbReference type="ARBA" id="ARBA00008683"/>
    </source>
</evidence>
<evidence type="ECO:0000313" key="13">
    <source>
        <dbReference type="EMBL" id="EFY06143.1"/>
    </source>
</evidence>
<feature type="domain" description="Peptidase S49 N-terminal proteobacteria" evidence="12">
    <location>
        <begin position="4"/>
        <end position="179"/>
    </location>
</feature>
<dbReference type="GO" id="GO:0004252">
    <property type="term" value="F:serine-type endopeptidase activity"/>
    <property type="evidence" value="ECO:0007669"/>
    <property type="project" value="InterPro"/>
</dbReference>
<protein>
    <submittedName>
        <fullName evidence="13">Putative signal peptide peptidase SppA, 36K type</fullName>
    </submittedName>
</protein>
<keyword evidence="4" id="KW-0645">Protease</keyword>
<dbReference type="GO" id="GO:0006508">
    <property type="term" value="P:proteolysis"/>
    <property type="evidence" value="ECO:0007669"/>
    <property type="project" value="UniProtKB-KW"/>
</dbReference>
<dbReference type="Pfam" id="PF08496">
    <property type="entry name" value="Peptidase_S49_N"/>
    <property type="match status" value="1"/>
</dbReference>
<keyword evidence="7" id="KW-0720">Serine protease</keyword>
<proteinExistence type="inferred from homology"/>
<feature type="transmembrane region" description="Helical" evidence="10">
    <location>
        <begin position="12"/>
        <end position="34"/>
    </location>
</feature>
<comment type="similarity">
    <text evidence="2">Belongs to the peptidase S49 family.</text>
</comment>
<dbReference type="InterPro" id="IPR002142">
    <property type="entry name" value="Peptidase_S49"/>
</dbReference>
<keyword evidence="9 10" id="KW-0472">Membrane</keyword>
<evidence type="ECO:0000259" key="11">
    <source>
        <dbReference type="Pfam" id="PF01343"/>
    </source>
</evidence>
<dbReference type="InterPro" id="IPR013703">
    <property type="entry name" value="Peptidase_S49_N_proteobac"/>
</dbReference>
<gene>
    <name evidence="13" type="ORF">HMPREF9444_02115</name>
</gene>
<keyword evidence="14" id="KW-1185">Reference proteome</keyword>
<comment type="subcellular location">
    <subcellularLocation>
        <location evidence="1">Cell membrane</location>
    </subcellularLocation>
</comment>
<dbReference type="Proteomes" id="UP000018458">
    <property type="component" value="Unassembled WGS sequence"/>
</dbReference>
<reference evidence="13 14" key="1">
    <citation type="submission" date="2011-01" db="EMBL/GenBank/DDBJ databases">
        <authorList>
            <person name="Weinstock G."/>
            <person name="Sodergren E."/>
            <person name="Clifton S."/>
            <person name="Fulton L."/>
            <person name="Fulton B."/>
            <person name="Courtney L."/>
            <person name="Fronick C."/>
            <person name="Harrison M."/>
            <person name="Strong C."/>
            <person name="Farmer C."/>
            <person name="Delahaunty K."/>
            <person name="Markovic C."/>
            <person name="Hall O."/>
            <person name="Minx P."/>
            <person name="Tomlinson C."/>
            <person name="Mitreva M."/>
            <person name="Hou S."/>
            <person name="Chen J."/>
            <person name="Wollam A."/>
            <person name="Pepin K.H."/>
            <person name="Johnson M."/>
            <person name="Bhonagiri V."/>
            <person name="Zhang X."/>
            <person name="Suruliraj S."/>
            <person name="Warren W."/>
            <person name="Chinwalla A."/>
            <person name="Mardis E.R."/>
            <person name="Wilson R.K."/>
        </authorList>
    </citation>
    <scope>NUCLEOTIDE SEQUENCE [LARGE SCALE GENOMIC DNA]</scope>
    <source>
        <strain evidence="14">DSM 22608 / JCM 16073 / KCTC 15190 / YIT 12066</strain>
    </source>
</reference>
<evidence type="ECO:0000256" key="1">
    <source>
        <dbReference type="ARBA" id="ARBA00004236"/>
    </source>
</evidence>
<evidence type="ECO:0000256" key="3">
    <source>
        <dbReference type="ARBA" id="ARBA00022475"/>
    </source>
</evidence>
<keyword evidence="8 10" id="KW-1133">Transmembrane helix</keyword>
<name>E8LMW7_SUCHY</name>
<dbReference type="OrthoDB" id="5614232at2"/>
<evidence type="ECO:0000256" key="9">
    <source>
        <dbReference type="ARBA" id="ARBA00023136"/>
    </source>
</evidence>
<organism evidence="13 14">
    <name type="scientific">Succinatimonas hippei (strain DSM 22608 / JCM 16073 / KCTC 15190 / YIT 12066)</name>
    <dbReference type="NCBI Taxonomy" id="762983"/>
    <lineage>
        <taxon>Bacteria</taxon>
        <taxon>Pseudomonadati</taxon>
        <taxon>Pseudomonadota</taxon>
        <taxon>Gammaproteobacteria</taxon>
        <taxon>Aeromonadales</taxon>
        <taxon>Succinivibrionaceae</taxon>
        <taxon>Succinatimonas</taxon>
    </lineage>
</organism>
<accession>E8LMW7</accession>
<feature type="domain" description="Peptidase S49" evidence="11">
    <location>
        <begin position="183"/>
        <end position="324"/>
    </location>
</feature>
<keyword evidence="3" id="KW-1003">Cell membrane</keyword>
<comment type="caution">
    <text evidence="13">The sequence shown here is derived from an EMBL/GenBank/DDBJ whole genome shotgun (WGS) entry which is preliminary data.</text>
</comment>
<dbReference type="CDD" id="cd07023">
    <property type="entry name" value="S49_Sppa_N_C"/>
    <property type="match status" value="1"/>
</dbReference>
<dbReference type="InterPro" id="IPR047272">
    <property type="entry name" value="S49_SppA_C"/>
</dbReference>
<dbReference type="PANTHER" id="PTHR42987">
    <property type="entry name" value="PEPTIDASE S49"/>
    <property type="match status" value="1"/>
</dbReference>
<dbReference type="PANTHER" id="PTHR42987:SF4">
    <property type="entry name" value="PROTEASE SOHB-RELATED"/>
    <property type="match status" value="1"/>
</dbReference>